<dbReference type="PATRIC" id="fig|1244869.3.peg.2695"/>
<sequence length="243" mass="25166">MKRGFSLFLLAGALMTQPVMAAEVVVVRSSAPDLPTGKVLDGDAPIQLAAGSRVTLVTESGKSVTLEGPFTGPPAPGGGGKDKDKDRVSQALSGLIARGDVETRKLGTFRSVPIDNAVDTPAPAAEEINVLEGGNQCVIQGRQPRLSVKGATQGIFLSIASGKKTAAVVPLDGAGADWPDNLKIVDGANYSMALSEPVKGVQKVGLRLHLIPADLPSDAHRAARMADKMCDRQARALLSTLAQ</sequence>
<evidence type="ECO:0000256" key="1">
    <source>
        <dbReference type="SAM" id="MobiDB-lite"/>
    </source>
</evidence>
<comment type="caution">
    <text evidence="3">The sequence shown here is derived from an EMBL/GenBank/DDBJ whole genome shotgun (WGS) entry which is preliminary data.</text>
</comment>
<dbReference type="AlphaFoldDB" id="M2Z558"/>
<gene>
    <name evidence="3" type="ORF">H261_13364</name>
</gene>
<reference evidence="3 4" key="1">
    <citation type="journal article" date="2014" name="Genome Announc.">
        <title>Draft Genome Sequence of Magnetospirillum sp. Strain SO-1, a Freshwater Magnetotactic Bacterium Isolated from the Ol'khovka River, Russia.</title>
        <authorList>
            <person name="Grouzdev D.S."/>
            <person name="Dziuba M.V."/>
            <person name="Sukhacheva M.S."/>
            <person name="Mardanov A.V."/>
            <person name="Beletskiy A.V."/>
            <person name="Kuznetsov B.B."/>
            <person name="Skryabin K.G."/>
        </authorList>
    </citation>
    <scope>NUCLEOTIDE SEQUENCE [LARGE SCALE GENOMIC DNA]</scope>
    <source>
        <strain evidence="3 4">SO-1</strain>
    </source>
</reference>
<organism evidence="3 4">
    <name type="scientific">Paramagnetospirillum caucaseum</name>
    <dbReference type="NCBI Taxonomy" id="1244869"/>
    <lineage>
        <taxon>Bacteria</taxon>
        <taxon>Pseudomonadati</taxon>
        <taxon>Pseudomonadota</taxon>
        <taxon>Alphaproteobacteria</taxon>
        <taxon>Rhodospirillales</taxon>
        <taxon>Magnetospirillaceae</taxon>
        <taxon>Paramagnetospirillum</taxon>
    </lineage>
</organism>
<feature type="signal peptide" evidence="2">
    <location>
        <begin position="1"/>
        <end position="21"/>
    </location>
</feature>
<evidence type="ECO:0000313" key="4">
    <source>
        <dbReference type="Proteomes" id="UP000011744"/>
    </source>
</evidence>
<keyword evidence="4" id="KW-1185">Reference proteome</keyword>
<evidence type="ECO:0000256" key="2">
    <source>
        <dbReference type="SAM" id="SignalP"/>
    </source>
</evidence>
<dbReference type="EMBL" id="AONQ01000034">
    <property type="protein sequence ID" value="EME69460.1"/>
    <property type="molecule type" value="Genomic_DNA"/>
</dbReference>
<name>M2Z558_9PROT</name>
<dbReference type="eggNOG" id="ENOG5032NJT">
    <property type="taxonomic scope" value="Bacteria"/>
</dbReference>
<dbReference type="RefSeq" id="WP_008618312.1">
    <property type="nucleotide sequence ID" value="NZ_AONQ01000034.1"/>
</dbReference>
<proteinExistence type="predicted"/>
<feature type="region of interest" description="Disordered" evidence="1">
    <location>
        <begin position="64"/>
        <end position="87"/>
    </location>
</feature>
<feature type="chain" id="PRO_5004030370" evidence="2">
    <location>
        <begin position="22"/>
        <end position="243"/>
    </location>
</feature>
<dbReference type="STRING" id="1244869.H261_13364"/>
<protein>
    <submittedName>
        <fullName evidence="3">Uncharacterized protein</fullName>
    </submittedName>
</protein>
<dbReference type="Proteomes" id="UP000011744">
    <property type="component" value="Unassembled WGS sequence"/>
</dbReference>
<keyword evidence="2" id="KW-0732">Signal</keyword>
<accession>M2Z558</accession>
<dbReference type="OrthoDB" id="8060097at2"/>
<evidence type="ECO:0000313" key="3">
    <source>
        <dbReference type="EMBL" id="EME69460.1"/>
    </source>
</evidence>